<protein>
    <submittedName>
        <fullName evidence="2">Zinc metalloprotease</fullName>
    </submittedName>
</protein>
<keyword evidence="2" id="KW-0482">Metalloprotease</keyword>
<dbReference type="InterPro" id="IPR053136">
    <property type="entry name" value="UTP_pyrophosphatase-like"/>
</dbReference>
<evidence type="ECO:0000313" key="3">
    <source>
        <dbReference type="Proteomes" id="UP000254794"/>
    </source>
</evidence>
<accession>A0A378JI59</accession>
<evidence type="ECO:0000313" key="2">
    <source>
        <dbReference type="EMBL" id="STX50358.1"/>
    </source>
</evidence>
<dbReference type="CDD" id="cd07344">
    <property type="entry name" value="M48_yhfN_like"/>
    <property type="match status" value="1"/>
</dbReference>
<name>A0A378JI59_9GAMM</name>
<keyword evidence="2" id="KW-0645">Protease</keyword>
<dbReference type="EMBL" id="UGOD01000001">
    <property type="protein sequence ID" value="STX50358.1"/>
    <property type="molecule type" value="Genomic_DNA"/>
</dbReference>
<dbReference type="InterPro" id="IPR002725">
    <property type="entry name" value="YgjP-like_metallopeptidase"/>
</dbReference>
<organism evidence="2 3">
    <name type="scientific">Legionella busanensis</name>
    <dbReference type="NCBI Taxonomy" id="190655"/>
    <lineage>
        <taxon>Bacteria</taxon>
        <taxon>Pseudomonadati</taxon>
        <taxon>Pseudomonadota</taxon>
        <taxon>Gammaproteobacteria</taxon>
        <taxon>Legionellales</taxon>
        <taxon>Legionellaceae</taxon>
        <taxon>Legionella</taxon>
    </lineage>
</organism>
<dbReference type="GO" id="GO:0006508">
    <property type="term" value="P:proteolysis"/>
    <property type="evidence" value="ECO:0007669"/>
    <property type="project" value="UniProtKB-KW"/>
</dbReference>
<reference evidence="2 3" key="1">
    <citation type="submission" date="2018-06" db="EMBL/GenBank/DDBJ databases">
        <authorList>
            <consortium name="Pathogen Informatics"/>
            <person name="Doyle S."/>
        </authorList>
    </citation>
    <scope>NUCLEOTIDE SEQUENCE [LARGE SCALE GENOMIC DNA]</scope>
    <source>
        <strain evidence="2 3">NCTC13316</strain>
    </source>
</reference>
<dbReference type="Gene3D" id="3.30.2010.10">
    <property type="entry name" value="Metalloproteases ('zincins'), catalytic domain"/>
    <property type="match status" value="1"/>
</dbReference>
<dbReference type="AlphaFoldDB" id="A0A378JI59"/>
<dbReference type="Pfam" id="PF01863">
    <property type="entry name" value="YgjP-like"/>
    <property type="match status" value="1"/>
</dbReference>
<sequence>MIVEIEGFKVELTRKPVKYINLRITSQGNIKISAPKRSSLVSISRFVKDKSGWITSNQERLKSQETIINMHLREGEEHFFLGKRYPLHLKKSQKQKGIVLNDEDMHCFITNDNNTTVKRTILHSWYREQMLVLLPKLIQKWEPIIGVKVLEYGVKMMKTRWGSCNTLAKRIWINLHLIQKPLICLEYVLVHEMVHLLEPSHNKRFHMLMTKFMPDWPQYKDLLNTKLV</sequence>
<evidence type="ECO:0000259" key="1">
    <source>
        <dbReference type="Pfam" id="PF01863"/>
    </source>
</evidence>
<dbReference type="GO" id="GO:0008237">
    <property type="term" value="F:metallopeptidase activity"/>
    <property type="evidence" value="ECO:0007669"/>
    <property type="project" value="UniProtKB-KW"/>
</dbReference>
<dbReference type="PANTHER" id="PTHR30399:SF1">
    <property type="entry name" value="UTP PYROPHOSPHATASE"/>
    <property type="match status" value="1"/>
</dbReference>
<keyword evidence="2" id="KW-0378">Hydrolase</keyword>
<gene>
    <name evidence="2" type="ORF">NCTC13316_00439</name>
</gene>
<dbReference type="Proteomes" id="UP000254794">
    <property type="component" value="Unassembled WGS sequence"/>
</dbReference>
<feature type="domain" description="YgjP-like metallopeptidase" evidence="1">
    <location>
        <begin position="18"/>
        <end position="225"/>
    </location>
</feature>
<keyword evidence="3" id="KW-1185">Reference proteome</keyword>
<dbReference type="RefSeq" id="WP_115330083.1">
    <property type="nucleotide sequence ID" value="NZ_CAAAHP010000004.1"/>
</dbReference>
<dbReference type="OrthoDB" id="9811177at2"/>
<dbReference type="PANTHER" id="PTHR30399">
    <property type="entry name" value="UNCHARACTERIZED PROTEIN YGJP"/>
    <property type="match status" value="1"/>
</dbReference>
<proteinExistence type="predicted"/>